<keyword evidence="1" id="KW-0175">Coiled coil</keyword>
<keyword evidence="2" id="KW-0472">Membrane</keyword>
<dbReference type="EMBL" id="CAXKWB010009298">
    <property type="protein sequence ID" value="CAL4094191.1"/>
    <property type="molecule type" value="Genomic_DNA"/>
</dbReference>
<feature type="coiled-coil region" evidence="1">
    <location>
        <begin position="123"/>
        <end position="157"/>
    </location>
</feature>
<comment type="caution">
    <text evidence="3">The sequence shown here is derived from an EMBL/GenBank/DDBJ whole genome shotgun (WGS) entry which is preliminary data.</text>
</comment>
<reference evidence="3 5" key="1">
    <citation type="submission" date="2024-05" db="EMBL/GenBank/DDBJ databases">
        <authorList>
            <person name="Wallberg A."/>
        </authorList>
    </citation>
    <scope>NUCLEOTIDE SEQUENCE [LARGE SCALE GENOMIC DNA]</scope>
</reference>
<protein>
    <recommendedName>
        <fullName evidence="6">Coiled-coil domain-containing protein 51</fullName>
    </recommendedName>
</protein>
<proteinExistence type="predicted"/>
<accession>A0AAV2QRH1</accession>
<dbReference type="Proteomes" id="UP001497623">
    <property type="component" value="Unassembled WGS sequence"/>
</dbReference>
<evidence type="ECO:0000313" key="4">
    <source>
        <dbReference type="EMBL" id="CAL4094195.1"/>
    </source>
</evidence>
<dbReference type="EMBL" id="CAXKWB010009298">
    <property type="protein sequence ID" value="CAL4094195.1"/>
    <property type="molecule type" value="Genomic_DNA"/>
</dbReference>
<gene>
    <name evidence="3" type="ORF">MNOR_LOCUS15089</name>
    <name evidence="4" type="ORF">MNOR_LOCUS15091</name>
</gene>
<evidence type="ECO:0000313" key="3">
    <source>
        <dbReference type="EMBL" id="CAL4094191.1"/>
    </source>
</evidence>
<dbReference type="PANTHER" id="PTHR28624:SF1">
    <property type="entry name" value="MITOCHONDRIAL POTASSIUM CHANNEL"/>
    <property type="match status" value="1"/>
</dbReference>
<keyword evidence="5" id="KW-1185">Reference proteome</keyword>
<evidence type="ECO:0000256" key="2">
    <source>
        <dbReference type="SAM" id="Phobius"/>
    </source>
</evidence>
<evidence type="ECO:0000256" key="1">
    <source>
        <dbReference type="SAM" id="Coils"/>
    </source>
</evidence>
<sequence length="254" mass="30210">MHSLMKCTYVFNNFIHNLTLIKINSSKIRLISASSIKWSEDNISQDQKVSLKDKLKQGHEAFQVFVGLTDIKEAHERVTNLSKKSQGYSSVRRELYDKLEDIHNQRYYDYQKMVHTDIYSEEYSILRDKHFELKRQLRELRKEFRTCERNEREAFEQLFIYMRECNRKEGYLAEQSKYWSIIASVVSAILASVFTSLNNWWRFNELREMTEEVAHKEIKISSDDLNQIEIIVKEATENVLEKMVDKNSSLGISK</sequence>
<organism evidence="3 5">
    <name type="scientific">Meganyctiphanes norvegica</name>
    <name type="common">Northern krill</name>
    <name type="synonym">Thysanopoda norvegica</name>
    <dbReference type="NCBI Taxonomy" id="48144"/>
    <lineage>
        <taxon>Eukaryota</taxon>
        <taxon>Metazoa</taxon>
        <taxon>Ecdysozoa</taxon>
        <taxon>Arthropoda</taxon>
        <taxon>Crustacea</taxon>
        <taxon>Multicrustacea</taxon>
        <taxon>Malacostraca</taxon>
        <taxon>Eumalacostraca</taxon>
        <taxon>Eucarida</taxon>
        <taxon>Euphausiacea</taxon>
        <taxon>Euphausiidae</taxon>
        <taxon>Meganyctiphanes</taxon>
    </lineage>
</organism>
<dbReference type="AlphaFoldDB" id="A0AAV2QRH1"/>
<evidence type="ECO:0008006" key="6">
    <source>
        <dbReference type="Google" id="ProtNLM"/>
    </source>
</evidence>
<feature type="transmembrane region" description="Helical" evidence="2">
    <location>
        <begin position="178"/>
        <end position="201"/>
    </location>
</feature>
<dbReference type="InterPro" id="IPR037660">
    <property type="entry name" value="CCDC51"/>
</dbReference>
<name>A0AAV2QRH1_MEGNR</name>
<keyword evidence="2" id="KW-0812">Transmembrane</keyword>
<keyword evidence="2" id="KW-1133">Transmembrane helix</keyword>
<dbReference type="PANTHER" id="PTHR28624">
    <property type="entry name" value="COILED-COIL DOMAIN-CONTAINING PROTEIN 51"/>
    <property type="match status" value="1"/>
</dbReference>
<evidence type="ECO:0000313" key="5">
    <source>
        <dbReference type="Proteomes" id="UP001497623"/>
    </source>
</evidence>